<gene>
    <name evidence="2" type="ORF">D1B33_14470</name>
</gene>
<sequence length="89" mass="9719">MKKDKLKGLYALGSLLGATGLIFLFFSANIGAKLADRWLLGQGGFADTSLYEIMVRANTNNFLAAGSILFAVGLMTLVFSYYKMLNIEE</sequence>
<keyword evidence="1" id="KW-0472">Membrane</keyword>
<reference evidence="2 3" key="1">
    <citation type="submission" date="2018-08" db="EMBL/GenBank/DDBJ databases">
        <title>Lysinibacillus sp. YLB-03 draft genome sequence.</title>
        <authorList>
            <person name="Yu L."/>
        </authorList>
    </citation>
    <scope>NUCLEOTIDE SEQUENCE [LARGE SCALE GENOMIC DNA]</scope>
    <source>
        <strain evidence="2 3">YLB-03</strain>
    </source>
</reference>
<keyword evidence="3" id="KW-1185">Reference proteome</keyword>
<protein>
    <submittedName>
        <fullName evidence="2">Uncharacterized protein</fullName>
    </submittedName>
</protein>
<feature type="transmembrane region" description="Helical" evidence="1">
    <location>
        <begin position="62"/>
        <end position="82"/>
    </location>
</feature>
<feature type="transmembrane region" description="Helical" evidence="1">
    <location>
        <begin position="9"/>
        <end position="30"/>
    </location>
</feature>
<organism evidence="2 3">
    <name type="scientific">Ureibacillus yapensis</name>
    <dbReference type="NCBI Taxonomy" id="2304605"/>
    <lineage>
        <taxon>Bacteria</taxon>
        <taxon>Bacillati</taxon>
        <taxon>Bacillota</taxon>
        <taxon>Bacilli</taxon>
        <taxon>Bacillales</taxon>
        <taxon>Caryophanaceae</taxon>
        <taxon>Ureibacillus</taxon>
    </lineage>
</organism>
<keyword evidence="1" id="KW-0812">Transmembrane</keyword>
<comment type="caution">
    <text evidence="2">The sequence shown here is derived from an EMBL/GenBank/DDBJ whole genome shotgun (WGS) entry which is preliminary data.</text>
</comment>
<name>A0A396S7Z0_9BACL</name>
<dbReference type="Proteomes" id="UP000265692">
    <property type="component" value="Unassembled WGS sequence"/>
</dbReference>
<dbReference type="RefSeq" id="WP_118877119.1">
    <property type="nucleotide sequence ID" value="NZ_QWEI01000009.1"/>
</dbReference>
<dbReference type="AlphaFoldDB" id="A0A396S7Z0"/>
<evidence type="ECO:0000313" key="3">
    <source>
        <dbReference type="Proteomes" id="UP000265692"/>
    </source>
</evidence>
<accession>A0A396S7Z0</accession>
<evidence type="ECO:0000256" key="1">
    <source>
        <dbReference type="SAM" id="Phobius"/>
    </source>
</evidence>
<proteinExistence type="predicted"/>
<keyword evidence="1" id="KW-1133">Transmembrane helix</keyword>
<dbReference type="OrthoDB" id="2429151at2"/>
<evidence type="ECO:0000313" key="2">
    <source>
        <dbReference type="EMBL" id="RHW34004.1"/>
    </source>
</evidence>
<dbReference type="EMBL" id="QWEI01000009">
    <property type="protein sequence ID" value="RHW34004.1"/>
    <property type="molecule type" value="Genomic_DNA"/>
</dbReference>